<dbReference type="GO" id="GO:0003677">
    <property type="term" value="F:DNA binding"/>
    <property type="evidence" value="ECO:0007669"/>
    <property type="project" value="InterPro"/>
</dbReference>
<dbReference type="InterPro" id="IPR003593">
    <property type="entry name" value="AAA+_ATPase"/>
</dbReference>
<reference evidence="11" key="1">
    <citation type="submission" date="2020-05" db="EMBL/GenBank/DDBJ databases">
        <title>High-Quality Genomes of Partial-Nitritation/Anammox System by Hierarchical Clustering Based Hybrid Assembly.</title>
        <authorList>
            <person name="Liu L."/>
            <person name="Wang Y."/>
            <person name="Che Y."/>
            <person name="Chen Y."/>
            <person name="Xia Y."/>
            <person name="Luo R."/>
            <person name="Cheng S.H."/>
            <person name="Zheng C."/>
            <person name="Zhang T."/>
        </authorList>
    </citation>
    <scope>NUCLEOTIDE SEQUENCE</scope>
    <source>
        <strain evidence="11">H1_PAT1</strain>
    </source>
</reference>
<dbReference type="Pfam" id="PF13177">
    <property type="entry name" value="DNA_pol3_delta2"/>
    <property type="match status" value="1"/>
</dbReference>
<evidence type="ECO:0000256" key="6">
    <source>
        <dbReference type="ARBA" id="ARBA00022932"/>
    </source>
</evidence>
<dbReference type="InterPro" id="IPR027417">
    <property type="entry name" value="P-loop_NTPase"/>
</dbReference>
<dbReference type="CDD" id="cd00009">
    <property type="entry name" value="AAA"/>
    <property type="match status" value="1"/>
</dbReference>
<dbReference type="EC" id="2.7.7.7" evidence="8"/>
<dbReference type="GO" id="GO:0006261">
    <property type="term" value="P:DNA-templated DNA replication"/>
    <property type="evidence" value="ECO:0007669"/>
    <property type="project" value="TreeGrafter"/>
</dbReference>
<keyword evidence="8 11" id="KW-0548">Nucleotidyltransferase</keyword>
<evidence type="ECO:0000256" key="3">
    <source>
        <dbReference type="ARBA" id="ARBA00022741"/>
    </source>
</evidence>
<keyword evidence="5 8" id="KW-0067">ATP-binding</keyword>
<evidence type="ECO:0000256" key="1">
    <source>
        <dbReference type="ARBA" id="ARBA00006360"/>
    </source>
</evidence>
<feature type="compositionally biased region" description="Basic and acidic residues" evidence="9">
    <location>
        <begin position="365"/>
        <end position="398"/>
    </location>
</feature>
<name>A0A928TSS1_UNCKA</name>
<dbReference type="GO" id="GO:0046872">
    <property type="term" value="F:metal ion binding"/>
    <property type="evidence" value="ECO:0007669"/>
    <property type="project" value="UniProtKB-KW"/>
</dbReference>
<dbReference type="InterPro" id="IPR045085">
    <property type="entry name" value="HLD_clamp_pol_III_gamma_tau"/>
</dbReference>
<dbReference type="CDD" id="cd18137">
    <property type="entry name" value="HLD_clamp_pol_III_gamma_tau"/>
    <property type="match status" value="1"/>
</dbReference>
<dbReference type="Gene3D" id="3.40.50.300">
    <property type="entry name" value="P-loop containing nucleotide triphosphate hydrolases"/>
    <property type="match status" value="1"/>
</dbReference>
<comment type="subunit">
    <text evidence="8">DNA polymerase III contains a core (composed of alpha, epsilon and theta chains) that associates with a tau subunit. This core dimerizes to form the POLIII' complex. PolIII' associates with the gamma complex (composed of gamma, delta, delta', psi and chi chains) and with the beta chain to form the complete DNA polymerase III complex.</text>
</comment>
<dbReference type="PRINTS" id="PR00300">
    <property type="entry name" value="CLPPROTEASEA"/>
</dbReference>
<dbReference type="SMART" id="SM00382">
    <property type="entry name" value="AAA"/>
    <property type="match status" value="1"/>
</dbReference>
<organism evidence="11 12">
    <name type="scientific">candidate division WWE3 bacterium</name>
    <dbReference type="NCBI Taxonomy" id="2053526"/>
    <lineage>
        <taxon>Bacteria</taxon>
        <taxon>Katanobacteria</taxon>
    </lineage>
</organism>
<comment type="function">
    <text evidence="8">DNA polymerase III is a complex, multichain enzyme responsible for most of the replicative synthesis in bacteria. This DNA polymerase also exhibits 3' to 5' exonuclease activity.</text>
</comment>
<proteinExistence type="inferred from homology"/>
<keyword evidence="6 8" id="KW-0239">DNA-directed DNA polymerase</keyword>
<comment type="catalytic activity">
    <reaction evidence="7 8">
        <text>DNA(n) + a 2'-deoxyribonucleoside 5'-triphosphate = DNA(n+1) + diphosphate</text>
        <dbReference type="Rhea" id="RHEA:22508"/>
        <dbReference type="Rhea" id="RHEA-COMP:17339"/>
        <dbReference type="Rhea" id="RHEA-COMP:17340"/>
        <dbReference type="ChEBI" id="CHEBI:33019"/>
        <dbReference type="ChEBI" id="CHEBI:61560"/>
        <dbReference type="ChEBI" id="CHEBI:173112"/>
        <dbReference type="EC" id="2.7.7.7"/>
    </reaction>
</comment>
<comment type="similarity">
    <text evidence="1 8">Belongs to the DnaX/STICHEL family.</text>
</comment>
<protein>
    <recommendedName>
        <fullName evidence="8">DNA polymerase III subunit gamma/tau</fullName>
        <ecNumber evidence="8">2.7.7.7</ecNumber>
    </recommendedName>
</protein>
<evidence type="ECO:0000256" key="7">
    <source>
        <dbReference type="ARBA" id="ARBA00049244"/>
    </source>
</evidence>
<dbReference type="NCBIfam" id="TIGR02397">
    <property type="entry name" value="dnaX_nterm"/>
    <property type="match status" value="1"/>
</dbReference>
<dbReference type="SUPFAM" id="SSF52540">
    <property type="entry name" value="P-loop containing nucleoside triphosphate hydrolases"/>
    <property type="match status" value="1"/>
</dbReference>
<dbReference type="InterPro" id="IPR001270">
    <property type="entry name" value="ClpA/B"/>
</dbReference>
<dbReference type="GO" id="GO:0005524">
    <property type="term" value="F:ATP binding"/>
    <property type="evidence" value="ECO:0007669"/>
    <property type="project" value="UniProtKB-KW"/>
</dbReference>
<dbReference type="InterPro" id="IPR050238">
    <property type="entry name" value="DNA_Rep/Repair_Clamp_Loader"/>
</dbReference>
<accession>A0A928TSS1</accession>
<keyword evidence="8 11" id="KW-0808">Transferase</keyword>
<dbReference type="AlphaFoldDB" id="A0A928TSS1"/>
<dbReference type="SUPFAM" id="SSF48019">
    <property type="entry name" value="post-AAA+ oligomerization domain-like"/>
    <property type="match status" value="1"/>
</dbReference>
<evidence type="ECO:0000256" key="9">
    <source>
        <dbReference type="SAM" id="MobiDB-lite"/>
    </source>
</evidence>
<dbReference type="EMBL" id="JABTTY010000001">
    <property type="protein sequence ID" value="MBE7525692.1"/>
    <property type="molecule type" value="Genomic_DNA"/>
</dbReference>
<keyword evidence="2" id="KW-0479">Metal-binding</keyword>
<evidence type="ECO:0000313" key="11">
    <source>
        <dbReference type="EMBL" id="MBE7525692.1"/>
    </source>
</evidence>
<sequence>MPISRSYRPRFFRDVTGQQHITETLRKEVESGILGHAFLFSGPRGVGKTTTARIFAKALLSSETHNGEPIDANPAVQEVDKGSCIDLVEIDAASHTGVENVREAIIEHVRFPPAKWKRKVYIIDECHMLSPSAWNAMLKTLEEPPDYAFFILATTELHKVPETIKSRCQRFEFRRIEPEPMKERIRFLAKQEGFTIEGSIIDTIVQAGDGCLRDAESMLDQLASLGETTITAELADLILPRSNLPRAADLLLLCAERNIGASMAALRGILDEGLPPAGFLNDLLAVTRKAIQAEDPDVRDRLQQSDRVGPSVLRLLDAYSENELSDIALLLIERRRDMKTGVDPVFVLELSIFAIAGGMLPHAVQKKDPGREKDPPQGKRDSLKGPAKTHDEQKRIENTENEENPQIQTPSFVQLHEIRTQWNAIVREVEKQNRSLPFILKITRPERVYGHTVVLRFQYAFHKEKIIGDVKSKQLLEQAGRNILGIPDLLFDGVISSPEDGGLEARGSAPADVVTRVLDTFGGSVLE</sequence>
<dbReference type="GO" id="GO:0003887">
    <property type="term" value="F:DNA-directed DNA polymerase activity"/>
    <property type="evidence" value="ECO:0007669"/>
    <property type="project" value="UniProtKB-KW"/>
</dbReference>
<keyword evidence="8" id="KW-0235">DNA replication</keyword>
<dbReference type="Proteomes" id="UP000710385">
    <property type="component" value="Unassembled WGS sequence"/>
</dbReference>
<dbReference type="InterPro" id="IPR008921">
    <property type="entry name" value="DNA_pol3_clamp-load_cplx_C"/>
</dbReference>
<dbReference type="InterPro" id="IPR012763">
    <property type="entry name" value="DNA_pol_III_sug/sutau_N"/>
</dbReference>
<evidence type="ECO:0000313" key="12">
    <source>
        <dbReference type="Proteomes" id="UP000710385"/>
    </source>
</evidence>
<keyword evidence="4" id="KW-0862">Zinc</keyword>
<evidence type="ECO:0000256" key="4">
    <source>
        <dbReference type="ARBA" id="ARBA00022833"/>
    </source>
</evidence>
<evidence type="ECO:0000259" key="10">
    <source>
        <dbReference type="SMART" id="SM00382"/>
    </source>
</evidence>
<comment type="caution">
    <text evidence="11">The sequence shown here is derived from an EMBL/GenBank/DDBJ whole genome shotgun (WGS) entry which is preliminary data.</text>
</comment>
<dbReference type="GO" id="GO:0009360">
    <property type="term" value="C:DNA polymerase III complex"/>
    <property type="evidence" value="ECO:0007669"/>
    <property type="project" value="InterPro"/>
</dbReference>
<evidence type="ECO:0000256" key="2">
    <source>
        <dbReference type="ARBA" id="ARBA00022723"/>
    </source>
</evidence>
<dbReference type="PANTHER" id="PTHR11669">
    <property type="entry name" value="REPLICATION FACTOR C / DNA POLYMERASE III GAMMA-TAU SUBUNIT"/>
    <property type="match status" value="1"/>
</dbReference>
<evidence type="ECO:0000256" key="8">
    <source>
        <dbReference type="RuleBase" id="RU364063"/>
    </source>
</evidence>
<dbReference type="PANTHER" id="PTHR11669:SF0">
    <property type="entry name" value="PROTEIN STICHEL-LIKE 2"/>
    <property type="match status" value="1"/>
</dbReference>
<dbReference type="Gene3D" id="1.10.8.60">
    <property type="match status" value="1"/>
</dbReference>
<feature type="domain" description="AAA+ ATPase" evidence="10">
    <location>
        <begin position="34"/>
        <end position="177"/>
    </location>
</feature>
<gene>
    <name evidence="8 11" type="primary">dnaX</name>
    <name evidence="11" type="ORF">HS096_04890</name>
</gene>
<evidence type="ECO:0000256" key="5">
    <source>
        <dbReference type="ARBA" id="ARBA00022840"/>
    </source>
</evidence>
<keyword evidence="3 8" id="KW-0547">Nucleotide-binding</keyword>
<feature type="region of interest" description="Disordered" evidence="9">
    <location>
        <begin position="363"/>
        <end position="410"/>
    </location>
</feature>